<proteinExistence type="predicted"/>
<comment type="caution">
    <text evidence="3">The sequence shown here is derived from an EMBL/GenBank/DDBJ whole genome shotgun (WGS) entry which is preliminary data.</text>
</comment>
<evidence type="ECO:0000259" key="2">
    <source>
        <dbReference type="PROSITE" id="PS51184"/>
    </source>
</evidence>
<dbReference type="Proteomes" id="UP001165085">
    <property type="component" value="Unassembled WGS sequence"/>
</dbReference>
<dbReference type="InterPro" id="IPR003347">
    <property type="entry name" value="JmjC_dom"/>
</dbReference>
<protein>
    <recommendedName>
        <fullName evidence="2">JmjC domain-containing protein</fullName>
    </recommendedName>
</protein>
<evidence type="ECO:0000256" key="1">
    <source>
        <dbReference type="SAM" id="MobiDB-lite"/>
    </source>
</evidence>
<feature type="region of interest" description="Disordered" evidence="1">
    <location>
        <begin position="1"/>
        <end position="24"/>
    </location>
</feature>
<reference evidence="4" key="1">
    <citation type="journal article" date="2023" name="Commun. Biol.">
        <title>Genome analysis of Parmales, the sister group of diatoms, reveals the evolutionary specialization of diatoms from phago-mixotrophs to photoautotrophs.</title>
        <authorList>
            <person name="Ban H."/>
            <person name="Sato S."/>
            <person name="Yoshikawa S."/>
            <person name="Yamada K."/>
            <person name="Nakamura Y."/>
            <person name="Ichinomiya M."/>
            <person name="Sato N."/>
            <person name="Blanc-Mathieu R."/>
            <person name="Endo H."/>
            <person name="Kuwata A."/>
            <person name="Ogata H."/>
        </authorList>
    </citation>
    <scope>NUCLEOTIDE SEQUENCE [LARGE SCALE GENOMIC DNA]</scope>
    <source>
        <strain evidence="4">NIES 3701</strain>
    </source>
</reference>
<dbReference type="Gene3D" id="2.60.120.650">
    <property type="entry name" value="Cupin"/>
    <property type="match status" value="1"/>
</dbReference>
<organism evidence="3 4">
    <name type="scientific">Triparma strigata</name>
    <dbReference type="NCBI Taxonomy" id="1606541"/>
    <lineage>
        <taxon>Eukaryota</taxon>
        <taxon>Sar</taxon>
        <taxon>Stramenopiles</taxon>
        <taxon>Ochrophyta</taxon>
        <taxon>Bolidophyceae</taxon>
        <taxon>Parmales</taxon>
        <taxon>Triparmaceae</taxon>
        <taxon>Triparma</taxon>
    </lineage>
</organism>
<dbReference type="EMBL" id="BRXY01000154">
    <property type="protein sequence ID" value="GMH72173.1"/>
    <property type="molecule type" value="Genomic_DNA"/>
</dbReference>
<sequence>MSDDLEGSKKTATLDAGGGQGGTGTVSGQEAILRAVREGQFAVAAKLASDLCLELGLNYRMHFEQQCPGKLVKWALSEVGEVGPALVGKRIGQSIRAVDVLLSECARTQLKDKENAAKTAMDRLNEMSPCDLQALEAVLTAEHQVAFGGASYPLGQRRLVKSIRRYTKDELIAEGVGRIMEGGPFVLKLEPGEGGLTGEEGSGDELLSILAEAAARGAKKREKGIPGVEYYPRGLQSFEEHNDVRQMLQLEEGVKALKESENGGAYMHWYMHEEEWTDIVEEIWGGKGVTGWGGLFPNSEAWTGKCFEGDALKRIQFYHNLRWYGLYAGTPEVGMYAHKDRHATSSFQVQLAGTKRWRLCDPEILLGDEAMYSKFKVHADGLARTANLGNSEQRGKKQPFDVDYAQRPLFRLADCVEDEVNAGDIVYYPADWWHQTWTVGEGGEGGWEEGGFSLSLSALVVDSYSWRAVRDSLAWECDMVKLGNLNTWSEDMCNVFRECIFEEWERLYS</sequence>
<feature type="domain" description="JmjC" evidence="2">
    <location>
        <begin position="292"/>
        <end position="477"/>
    </location>
</feature>
<dbReference type="AlphaFoldDB" id="A0A9W7ANA2"/>
<dbReference type="OrthoDB" id="70760at2759"/>
<dbReference type="Pfam" id="PF13621">
    <property type="entry name" value="Cupin_8"/>
    <property type="match status" value="1"/>
</dbReference>
<evidence type="ECO:0000313" key="4">
    <source>
        <dbReference type="Proteomes" id="UP001165085"/>
    </source>
</evidence>
<accession>A0A9W7ANA2</accession>
<keyword evidence="4" id="KW-1185">Reference proteome</keyword>
<evidence type="ECO:0000313" key="3">
    <source>
        <dbReference type="EMBL" id="GMH72173.1"/>
    </source>
</evidence>
<dbReference type="PROSITE" id="PS51184">
    <property type="entry name" value="JMJC"/>
    <property type="match status" value="1"/>
</dbReference>
<dbReference type="InterPro" id="IPR041667">
    <property type="entry name" value="Cupin_8"/>
</dbReference>
<name>A0A9W7ANA2_9STRA</name>
<dbReference type="SUPFAM" id="SSF51197">
    <property type="entry name" value="Clavaminate synthase-like"/>
    <property type="match status" value="1"/>
</dbReference>
<gene>
    <name evidence="3" type="ORF">TrST_g775</name>
</gene>